<dbReference type="CDD" id="cd19544">
    <property type="entry name" value="E-C_NRPS"/>
    <property type="match status" value="1"/>
</dbReference>
<comment type="cofactor">
    <cofactor evidence="1">
        <name>pantetheine 4'-phosphate</name>
        <dbReference type="ChEBI" id="CHEBI:47942"/>
    </cofactor>
</comment>
<dbReference type="CDD" id="cd05930">
    <property type="entry name" value="A_NRPS"/>
    <property type="match status" value="1"/>
</dbReference>
<dbReference type="SUPFAM" id="SSF52777">
    <property type="entry name" value="CoA-dependent acyltransferases"/>
    <property type="match status" value="2"/>
</dbReference>
<dbReference type="Pfam" id="PF00668">
    <property type="entry name" value="Condensation"/>
    <property type="match status" value="1"/>
</dbReference>
<name>A0A369UN19_9GAMM</name>
<protein>
    <submittedName>
        <fullName evidence="6">Amino acid adenylation domain-containing protein</fullName>
    </submittedName>
</protein>
<dbReference type="Pfam" id="PF00550">
    <property type="entry name" value="PP-binding"/>
    <property type="match status" value="1"/>
</dbReference>
<evidence type="ECO:0000259" key="5">
    <source>
        <dbReference type="PROSITE" id="PS50075"/>
    </source>
</evidence>
<dbReference type="EMBL" id="QQAH01000037">
    <property type="protein sequence ID" value="RDD79719.1"/>
    <property type="molecule type" value="Genomic_DNA"/>
</dbReference>
<dbReference type="PANTHER" id="PTHR45527">
    <property type="entry name" value="NONRIBOSOMAL PEPTIDE SYNTHETASE"/>
    <property type="match status" value="1"/>
</dbReference>
<feature type="non-terminal residue" evidence="6">
    <location>
        <position position="1"/>
    </location>
</feature>
<feature type="domain" description="Carrier" evidence="5">
    <location>
        <begin position="575"/>
        <end position="649"/>
    </location>
</feature>
<dbReference type="FunFam" id="3.40.50.980:FF:000001">
    <property type="entry name" value="Non-ribosomal peptide synthetase"/>
    <property type="match status" value="1"/>
</dbReference>
<dbReference type="InterPro" id="IPR036736">
    <property type="entry name" value="ACP-like_sf"/>
</dbReference>
<evidence type="ECO:0000313" key="6">
    <source>
        <dbReference type="EMBL" id="RDD79719.1"/>
    </source>
</evidence>
<dbReference type="Gene3D" id="3.30.559.10">
    <property type="entry name" value="Chloramphenicol acetyltransferase-like domain"/>
    <property type="match status" value="1"/>
</dbReference>
<dbReference type="GO" id="GO:0003824">
    <property type="term" value="F:catalytic activity"/>
    <property type="evidence" value="ECO:0007669"/>
    <property type="project" value="InterPro"/>
</dbReference>
<dbReference type="GO" id="GO:0044550">
    <property type="term" value="P:secondary metabolite biosynthetic process"/>
    <property type="evidence" value="ECO:0007669"/>
    <property type="project" value="UniProtKB-ARBA"/>
</dbReference>
<dbReference type="InterPro" id="IPR009081">
    <property type="entry name" value="PP-bd_ACP"/>
</dbReference>
<dbReference type="FunFam" id="3.30.300.30:FF:000010">
    <property type="entry name" value="Enterobactin synthetase component F"/>
    <property type="match status" value="1"/>
</dbReference>
<gene>
    <name evidence="6" type="ORF">DVJ77_20925</name>
</gene>
<feature type="non-terminal residue" evidence="6">
    <location>
        <position position="1003"/>
    </location>
</feature>
<dbReference type="InterPro" id="IPR000873">
    <property type="entry name" value="AMP-dep_synth/lig_dom"/>
</dbReference>
<evidence type="ECO:0000256" key="4">
    <source>
        <dbReference type="ARBA" id="ARBA00022553"/>
    </source>
</evidence>
<dbReference type="FunFam" id="3.40.50.980:FF:000002">
    <property type="entry name" value="Enterobactin synthetase component F"/>
    <property type="match status" value="1"/>
</dbReference>
<accession>A0A369UN19</accession>
<keyword evidence="7" id="KW-1185">Reference proteome</keyword>
<dbReference type="PANTHER" id="PTHR45527:SF1">
    <property type="entry name" value="FATTY ACID SYNTHASE"/>
    <property type="match status" value="1"/>
</dbReference>
<dbReference type="InterPro" id="IPR023213">
    <property type="entry name" value="CAT-like_dom_sf"/>
</dbReference>
<dbReference type="Gene3D" id="3.30.300.30">
    <property type="match status" value="1"/>
</dbReference>
<reference evidence="6 7" key="1">
    <citation type="submission" date="2018-07" db="EMBL/GenBank/DDBJ databases">
        <title>Dyella tabacisoli L4-6T, whole genome shotgun sequence.</title>
        <authorList>
            <person name="Zhou X.-K."/>
            <person name="Li W.-J."/>
            <person name="Duan Y.-Q."/>
        </authorList>
    </citation>
    <scope>NUCLEOTIDE SEQUENCE [LARGE SCALE GENOMIC DNA]</scope>
    <source>
        <strain evidence="6 7">L4-6</strain>
    </source>
</reference>
<dbReference type="PROSITE" id="PS00455">
    <property type="entry name" value="AMP_BINDING"/>
    <property type="match status" value="1"/>
</dbReference>
<dbReference type="SUPFAM" id="SSF47336">
    <property type="entry name" value="ACP-like"/>
    <property type="match status" value="1"/>
</dbReference>
<dbReference type="InterPro" id="IPR020845">
    <property type="entry name" value="AMP-binding_CS"/>
</dbReference>
<evidence type="ECO:0000313" key="7">
    <source>
        <dbReference type="Proteomes" id="UP000253782"/>
    </source>
</evidence>
<dbReference type="Gene3D" id="3.30.559.30">
    <property type="entry name" value="Nonribosomal peptide synthetase, condensation domain"/>
    <property type="match status" value="1"/>
</dbReference>
<comment type="caution">
    <text evidence="6">The sequence shown here is derived from an EMBL/GenBank/DDBJ whole genome shotgun (WGS) entry which is preliminary data.</text>
</comment>
<dbReference type="FunFam" id="2.30.38.10:FF:000001">
    <property type="entry name" value="Non-ribosomal peptide synthetase PvdI"/>
    <property type="match status" value="1"/>
</dbReference>
<dbReference type="Gene3D" id="3.40.50.980">
    <property type="match status" value="2"/>
</dbReference>
<keyword evidence="4" id="KW-0597">Phosphoprotein</keyword>
<dbReference type="GO" id="GO:0043041">
    <property type="term" value="P:amino acid activation for nonribosomal peptide biosynthetic process"/>
    <property type="evidence" value="ECO:0007669"/>
    <property type="project" value="TreeGrafter"/>
</dbReference>
<dbReference type="InterPro" id="IPR025110">
    <property type="entry name" value="AMP-bd_C"/>
</dbReference>
<keyword evidence="3" id="KW-0596">Phosphopantetheine</keyword>
<dbReference type="Proteomes" id="UP000253782">
    <property type="component" value="Unassembled WGS sequence"/>
</dbReference>
<dbReference type="GO" id="GO:0005737">
    <property type="term" value="C:cytoplasm"/>
    <property type="evidence" value="ECO:0007669"/>
    <property type="project" value="TreeGrafter"/>
</dbReference>
<proteinExistence type="inferred from homology"/>
<sequence>YMQQALESLLQALETDPRKPVRELEVLPADERELLLHGMSGAPASYDAELCMHQLFEAQVRKSPAATALVSATQSLSYAELNAQANRLAHHLIALGIRPDDRVAICAERSVAMVVGLLAILKAGGAYLPLDPTYPGERLTQIIGDAEPALLLADPAGRRALDLMANDLNASARPTVLDIAAPQAAWSQQPATDPDPRTLGLNSAHVAYVIYTSGSTGQPKGVQNEHRALINRLSWMQDTYGLSSDDVVLQKTPYGFDVSVWEFFWTLGYGATLLLAAPEAHKDPDYLVELIARHGVTTLHFAPSMLSSFLDASDVERCTSLRRLICSGEALPAATVRKARQLLPSTSLHNLYGPTEAAIDVTAWSCPADFDANIVPIGRPIANTSIYLLDEHQQPVPLGAVGELYIGGDGVARGYLKRAQLTAERFLHNPFGKAPDARMYRSGDLARYLPDGDIEYLGRNDHQVKIRGFRIELGEIEAALNDLASVAQSTVIAREDRPGERRLVAYVTLPADVGTEPAKLITTWRTQLLKRLPDYMVPSAIVVLEALPLTPNGKVDRNALPAPEGDAYARRSYEPPQGEVEVLLAQVWSELLGIERISRHDNFFELGGHSLLAIRVMGHLRRLGLHIEVHMLFATPILAELAALTAGESSHRELIVPANLITVDSKAITPEMLPLIELQQVDIDHIVAQVPGGIANVQDIYALSPLQDGILFHHQLASEGDPYLQVNQLAFAHRGVLDSYLAALQQVVDRHDILRTSFAWEQLSTPAQVVWRHARLDVLEVTLDTDGTPPGEQLTRRFDPRHYRIDLTHAPLLRLVIAREPDSERWLLLQLQHHLIDDISSLSIMLSEIQAIVQGRGQQLPPPQSFRNVVAQSRLGISAQEHERFFRGMLADINEPTIPFGLGDVHRDGSRMHDAHRVLPPTINDRLRTQARNLGVSLASLCHLAWGQVVARTSGREHVVFGTVLFGRMQAGNDADRTMGLFINTLPLRLDLDATGVEDSVRH</sequence>
<dbReference type="PROSITE" id="PS50075">
    <property type="entry name" value="CARRIER"/>
    <property type="match status" value="1"/>
</dbReference>
<dbReference type="Pfam" id="PF00501">
    <property type="entry name" value="AMP-binding"/>
    <property type="match status" value="1"/>
</dbReference>
<evidence type="ECO:0000256" key="1">
    <source>
        <dbReference type="ARBA" id="ARBA00001957"/>
    </source>
</evidence>
<dbReference type="Gene3D" id="1.10.1200.10">
    <property type="entry name" value="ACP-like"/>
    <property type="match status" value="1"/>
</dbReference>
<dbReference type="SUPFAM" id="SSF56801">
    <property type="entry name" value="Acetyl-CoA synthetase-like"/>
    <property type="match status" value="1"/>
</dbReference>
<dbReference type="InterPro" id="IPR001242">
    <property type="entry name" value="Condensation_dom"/>
</dbReference>
<dbReference type="OrthoDB" id="9030879at2"/>
<comment type="similarity">
    <text evidence="2">Belongs to the ATP-dependent AMP-binding enzyme family.</text>
</comment>
<dbReference type="NCBIfam" id="TIGR01733">
    <property type="entry name" value="AA-adenyl-dom"/>
    <property type="match status" value="1"/>
</dbReference>
<dbReference type="InterPro" id="IPR010071">
    <property type="entry name" value="AA_adenyl_dom"/>
</dbReference>
<dbReference type="RefSeq" id="WP_114847478.1">
    <property type="nucleotide sequence ID" value="NZ_KZ857199.1"/>
</dbReference>
<organism evidence="6 7">
    <name type="scientific">Dyella tabacisoli</name>
    <dbReference type="NCBI Taxonomy" id="2282381"/>
    <lineage>
        <taxon>Bacteria</taxon>
        <taxon>Pseudomonadati</taxon>
        <taxon>Pseudomonadota</taxon>
        <taxon>Gammaproteobacteria</taxon>
        <taxon>Lysobacterales</taxon>
        <taxon>Rhodanobacteraceae</taxon>
        <taxon>Dyella</taxon>
    </lineage>
</organism>
<dbReference type="Pfam" id="PF13193">
    <property type="entry name" value="AMP-binding_C"/>
    <property type="match status" value="1"/>
</dbReference>
<dbReference type="InterPro" id="IPR045851">
    <property type="entry name" value="AMP-bd_C_sf"/>
</dbReference>
<dbReference type="FunFam" id="3.40.50.12780:FF:000012">
    <property type="entry name" value="Non-ribosomal peptide synthetase"/>
    <property type="match status" value="1"/>
</dbReference>
<evidence type="ECO:0000256" key="2">
    <source>
        <dbReference type="ARBA" id="ARBA00006432"/>
    </source>
</evidence>
<dbReference type="AlphaFoldDB" id="A0A369UN19"/>
<evidence type="ECO:0000256" key="3">
    <source>
        <dbReference type="ARBA" id="ARBA00022450"/>
    </source>
</evidence>
<dbReference type="GO" id="GO:0031177">
    <property type="term" value="F:phosphopantetheine binding"/>
    <property type="evidence" value="ECO:0007669"/>
    <property type="project" value="TreeGrafter"/>
</dbReference>
<dbReference type="Gene3D" id="2.30.38.10">
    <property type="entry name" value="Luciferase, Domain 3"/>
    <property type="match status" value="1"/>
</dbReference>
<dbReference type="FunFam" id="1.10.1200.10:FF:000005">
    <property type="entry name" value="Nonribosomal peptide synthetase 1"/>
    <property type="match status" value="1"/>
</dbReference>